<sequence length="279" mass="26831">MNSDREHASLPWLRLVFGAGLVVGGWMIVGSVLGGTSASAAEPGSTSPVAVVAPLVPAIPVAAVGQAAVSADVLAPLVEVLTPVTVELAPVAEVLAPVAEVLTPVTTVLASVAEVLTPGIPPTTAPAPALGAVPPLPAIDIVPSPSAAPAPAIPRTTGGGAARQPSAVELVGGANRAGTGIHRAGAASATTRDSAPAAATTTLPLPLAPASPREPGGETTLPAVPSSPTAQGAGTGGGSTTTVGGHSALVGPAVCRAARWAVNDELPSSPTFDTDTSPD</sequence>
<gene>
    <name evidence="3" type="ORF">JOE66_002832</name>
</gene>
<accession>A0ABS2L7W4</accession>
<evidence type="ECO:0000313" key="4">
    <source>
        <dbReference type="Proteomes" id="UP000776164"/>
    </source>
</evidence>
<proteinExistence type="predicted"/>
<reference evidence="3 4" key="1">
    <citation type="submission" date="2021-01" db="EMBL/GenBank/DDBJ databases">
        <title>Sequencing the genomes of 1000 actinobacteria strains.</title>
        <authorList>
            <person name="Klenk H.-P."/>
        </authorList>
    </citation>
    <scope>NUCLEOTIDE SEQUENCE [LARGE SCALE GENOMIC DNA]</scope>
    <source>
        <strain evidence="3 4">DSM 13057</strain>
    </source>
</reference>
<dbReference type="Proteomes" id="UP000776164">
    <property type="component" value="Unassembled WGS sequence"/>
</dbReference>
<organism evidence="3 4">
    <name type="scientific">Subtercola frigoramans</name>
    <dbReference type="NCBI Taxonomy" id="120298"/>
    <lineage>
        <taxon>Bacteria</taxon>
        <taxon>Bacillati</taxon>
        <taxon>Actinomycetota</taxon>
        <taxon>Actinomycetes</taxon>
        <taxon>Micrococcales</taxon>
        <taxon>Microbacteriaceae</taxon>
        <taxon>Subtercola</taxon>
    </lineage>
</organism>
<dbReference type="RefSeq" id="WP_205110455.1">
    <property type="nucleotide sequence ID" value="NZ_BAAAHT010000014.1"/>
</dbReference>
<keyword evidence="2" id="KW-0812">Transmembrane</keyword>
<evidence type="ECO:0000256" key="2">
    <source>
        <dbReference type="SAM" id="Phobius"/>
    </source>
</evidence>
<keyword evidence="2" id="KW-0472">Membrane</keyword>
<evidence type="ECO:0000313" key="3">
    <source>
        <dbReference type="EMBL" id="MBM7473198.1"/>
    </source>
</evidence>
<name>A0ABS2L7W4_9MICO</name>
<feature type="transmembrane region" description="Helical" evidence="2">
    <location>
        <begin position="12"/>
        <end position="33"/>
    </location>
</feature>
<keyword evidence="4" id="KW-1185">Reference proteome</keyword>
<comment type="caution">
    <text evidence="3">The sequence shown here is derived from an EMBL/GenBank/DDBJ whole genome shotgun (WGS) entry which is preliminary data.</text>
</comment>
<evidence type="ECO:0000256" key="1">
    <source>
        <dbReference type="SAM" id="MobiDB-lite"/>
    </source>
</evidence>
<dbReference type="EMBL" id="JAFBBU010000001">
    <property type="protein sequence ID" value="MBM7473198.1"/>
    <property type="molecule type" value="Genomic_DNA"/>
</dbReference>
<keyword evidence="2" id="KW-1133">Transmembrane helix</keyword>
<protein>
    <submittedName>
        <fullName evidence="3">Uncharacterized protein</fullName>
    </submittedName>
</protein>
<feature type="region of interest" description="Disordered" evidence="1">
    <location>
        <begin position="203"/>
        <end position="245"/>
    </location>
</feature>